<name>A0A369NXY2_9ACTN</name>
<organism evidence="1 2">
    <name type="scientific">Adlercreutzia equolifaciens subsp. celatus</name>
    <dbReference type="NCBI Taxonomy" id="394340"/>
    <lineage>
        <taxon>Bacteria</taxon>
        <taxon>Bacillati</taxon>
        <taxon>Actinomycetota</taxon>
        <taxon>Coriobacteriia</taxon>
        <taxon>Eggerthellales</taxon>
        <taxon>Eggerthellaceae</taxon>
        <taxon>Adlercreutzia</taxon>
    </lineage>
</organism>
<accession>A0A369NXY2</accession>
<comment type="caution">
    <text evidence="1">The sequence shown here is derived from an EMBL/GenBank/DDBJ whole genome shotgun (WGS) entry which is preliminary data.</text>
</comment>
<reference evidence="1 2" key="1">
    <citation type="journal article" date="2018" name="Elife">
        <title>Discovery and characterization of a prevalent human gut bacterial enzyme sufficient for the inactivation of a family of plant toxins.</title>
        <authorList>
            <person name="Koppel N."/>
            <person name="Bisanz J.E."/>
            <person name="Pandelia M.E."/>
            <person name="Turnbaugh P.J."/>
            <person name="Balskus E.P."/>
        </authorList>
    </citation>
    <scope>NUCLEOTIDE SEQUENCE [LARGE SCALE GENOMIC DNA]</scope>
    <source>
        <strain evidence="1 2">OB21 GAM 11</strain>
    </source>
</reference>
<dbReference type="RefSeq" id="WP_114549641.1">
    <property type="nucleotide sequence ID" value="NZ_CAKXPL010000070.1"/>
</dbReference>
<proteinExistence type="predicted"/>
<gene>
    <name evidence="1" type="ORF">C1850_10435</name>
</gene>
<evidence type="ECO:0000313" key="2">
    <source>
        <dbReference type="Proteomes" id="UP000253805"/>
    </source>
</evidence>
<sequence>MNLPLDIPALLKAATDIDEARNTPLAVSVYIDETAPGDVVGHVRSAFASAGAKTRVTIGYLDDNLLAEPYGADDMAVIVAGDSPRIGEQAAHIRGAGIPVMVATTAPRAVAAAAEAAGWPVPEGDIVAPNMTNPTPFGDAARALARRITAGSTANEAPNAAAAEAASAAEAAIEDIEHALPVETEPADAEPIPLDAEGAATLDRRMGEWIIAACKDKRLAFALAFPFVRRPLSLDAVRATSVQNAGVGVVVFIPGADMPIMTLNQAKMLLQIAAAYGQPLSAERIKELAAVVGGAFLFRNIARTAVGVVPVLGWAIKGAVGFAGTEAMGHAAIEYFEAGGDIVGVASVVQKARDEAVEAASKAAATPAGGKVIEAARGAGASAFRALRGKGKGAGKGGARG</sequence>
<dbReference type="AlphaFoldDB" id="A0A369NXY2"/>
<dbReference type="Proteomes" id="UP000253805">
    <property type="component" value="Unassembled WGS sequence"/>
</dbReference>
<protein>
    <recommendedName>
        <fullName evidence="3">DUF697 domain-containing protein</fullName>
    </recommendedName>
</protein>
<evidence type="ECO:0008006" key="3">
    <source>
        <dbReference type="Google" id="ProtNLM"/>
    </source>
</evidence>
<dbReference type="EMBL" id="PPUT01000034">
    <property type="protein sequence ID" value="RDC42030.1"/>
    <property type="molecule type" value="Genomic_DNA"/>
</dbReference>
<evidence type="ECO:0000313" key="1">
    <source>
        <dbReference type="EMBL" id="RDC42030.1"/>
    </source>
</evidence>